<sequence>MSRPTSPDQQVGINVQALTAEDVGVTLTAQEAGANGSTESGSSANVLPGRDDVAKPEKLNAQIPSLAAVKSAADAEPGKKVNSNGVSSDGAVEYNLETSRVTKEADPSENALDNTFDDVTRSVPVEDGVEFNSKEMAVDENPSTARSPVLHTSNLTSQTLPPTLPHTSTPPKYSAPAYQGLPKYSIPSRRPKGWVSSLNHPRIVSDLSPKGKISLTPPRASSTSVLPDEASSVQESETEQLYNNKIGIGPRQRITSVHAQGRQEGVTVAGGRRVSGAMQYAIAPIRHVSTAPSDLSLETGSDQHDTASQASQGEANEGEDHHDLLEGRNTSVSAEDEAQIRYDVGLAQDQDEVWMAYVRAQLGALFPDFFDANPTSLEPNFDSLTRPGERTSSSAYFSSFADEQEDPGHDEVNEQHSPLGDVFTASTPANTSFGLTDDTSSLATPLSSSAGMLRGNVSIPNVREEISGLREEIMRLRSVVGGLAEGMGRPQRAEPIDSTHEIPEEVELAFIGNRANANATDSAVPDDEVEAGAMEGMEGQGRTDAAEANSRNEARADEEQTSSGDGKALEQITGMAGYAESGMEELSEPFKKVSRDVR</sequence>
<feature type="compositionally biased region" description="Polar residues" evidence="1">
    <location>
        <begin position="293"/>
        <end position="314"/>
    </location>
</feature>
<feature type="compositionally biased region" description="Polar residues" evidence="1">
    <location>
        <begin position="35"/>
        <end position="45"/>
    </location>
</feature>
<feature type="region of interest" description="Disordered" evidence="1">
    <location>
        <begin position="29"/>
        <end position="51"/>
    </location>
</feature>
<dbReference type="EMBL" id="KV700125">
    <property type="protein sequence ID" value="OCF34349.1"/>
    <property type="molecule type" value="Genomic_DNA"/>
</dbReference>
<organism evidence="2 3">
    <name type="scientific">Kwoniella heveanensis BCC8398</name>
    <dbReference type="NCBI Taxonomy" id="1296120"/>
    <lineage>
        <taxon>Eukaryota</taxon>
        <taxon>Fungi</taxon>
        <taxon>Dikarya</taxon>
        <taxon>Basidiomycota</taxon>
        <taxon>Agaricomycotina</taxon>
        <taxon>Tremellomycetes</taxon>
        <taxon>Tremellales</taxon>
        <taxon>Cryptococcaceae</taxon>
        <taxon>Kwoniella</taxon>
    </lineage>
</organism>
<feature type="compositionally biased region" description="Polar residues" evidence="1">
    <location>
        <begin position="219"/>
        <end position="238"/>
    </location>
</feature>
<dbReference type="OrthoDB" id="2565232at2759"/>
<feature type="region of interest" description="Disordered" evidence="1">
    <location>
        <begin position="293"/>
        <end position="323"/>
    </location>
</feature>
<feature type="compositionally biased region" description="Basic and acidic residues" evidence="1">
    <location>
        <begin position="588"/>
        <end position="598"/>
    </location>
</feature>
<accession>A0A1B9GTF3</accession>
<dbReference type="AlphaFoldDB" id="A0A1B9GTF3"/>
<keyword evidence="3" id="KW-1185">Reference proteome</keyword>
<protein>
    <submittedName>
        <fullName evidence="2">Uncharacterized protein</fullName>
    </submittedName>
</protein>
<reference evidence="2 3" key="1">
    <citation type="submission" date="2013-07" db="EMBL/GenBank/DDBJ databases">
        <title>The Genome Sequence of Cryptococcus heveanensis BCC8398.</title>
        <authorList>
            <consortium name="The Broad Institute Genome Sequencing Platform"/>
            <person name="Cuomo C."/>
            <person name="Litvintseva A."/>
            <person name="Chen Y."/>
            <person name="Heitman J."/>
            <person name="Sun S."/>
            <person name="Springer D."/>
            <person name="Dromer F."/>
            <person name="Young S.K."/>
            <person name="Zeng Q."/>
            <person name="Gargeya S."/>
            <person name="Fitzgerald M."/>
            <person name="Abouelleil A."/>
            <person name="Alvarado L."/>
            <person name="Berlin A.M."/>
            <person name="Chapman S.B."/>
            <person name="Dewar J."/>
            <person name="Goldberg J."/>
            <person name="Griggs A."/>
            <person name="Gujja S."/>
            <person name="Hansen M."/>
            <person name="Howarth C."/>
            <person name="Imamovic A."/>
            <person name="Larimer J."/>
            <person name="McCowan C."/>
            <person name="Murphy C."/>
            <person name="Pearson M."/>
            <person name="Priest M."/>
            <person name="Roberts A."/>
            <person name="Saif S."/>
            <person name="Shea T."/>
            <person name="Sykes S."/>
            <person name="Wortman J."/>
            <person name="Nusbaum C."/>
            <person name="Birren B."/>
        </authorList>
    </citation>
    <scope>NUCLEOTIDE SEQUENCE [LARGE SCALE GENOMIC DNA]</scope>
    <source>
        <strain evidence="2 3">BCC8398</strain>
    </source>
</reference>
<feature type="region of interest" description="Disordered" evidence="1">
    <location>
        <begin position="71"/>
        <end position="184"/>
    </location>
</feature>
<evidence type="ECO:0000313" key="2">
    <source>
        <dbReference type="EMBL" id="OCF34349.1"/>
    </source>
</evidence>
<reference evidence="3" key="2">
    <citation type="submission" date="2013-12" db="EMBL/GenBank/DDBJ databases">
        <title>Evolution of pathogenesis and genome organization in the Tremellales.</title>
        <authorList>
            <person name="Cuomo C."/>
            <person name="Litvintseva A."/>
            <person name="Heitman J."/>
            <person name="Chen Y."/>
            <person name="Sun S."/>
            <person name="Springer D."/>
            <person name="Dromer F."/>
            <person name="Young S."/>
            <person name="Zeng Q."/>
            <person name="Chapman S."/>
            <person name="Gujja S."/>
            <person name="Saif S."/>
            <person name="Birren B."/>
        </authorList>
    </citation>
    <scope>NUCLEOTIDE SEQUENCE [LARGE SCALE GENOMIC DNA]</scope>
    <source>
        <strain evidence="3">BCC8398</strain>
    </source>
</reference>
<proteinExistence type="predicted"/>
<evidence type="ECO:0000313" key="3">
    <source>
        <dbReference type="Proteomes" id="UP000092666"/>
    </source>
</evidence>
<feature type="region of interest" description="Disordered" evidence="1">
    <location>
        <begin position="536"/>
        <end position="598"/>
    </location>
</feature>
<evidence type="ECO:0000256" key="1">
    <source>
        <dbReference type="SAM" id="MobiDB-lite"/>
    </source>
</evidence>
<name>A0A1B9GTF3_9TREE</name>
<feature type="region of interest" description="Disordered" evidence="1">
    <location>
        <begin position="207"/>
        <end position="238"/>
    </location>
</feature>
<feature type="compositionally biased region" description="Low complexity" evidence="1">
    <location>
        <begin position="152"/>
        <end position="171"/>
    </location>
</feature>
<dbReference type="Proteomes" id="UP000092666">
    <property type="component" value="Unassembled WGS sequence"/>
</dbReference>
<gene>
    <name evidence="2" type="ORF">I316_03863</name>
</gene>